<evidence type="ECO:0000256" key="5">
    <source>
        <dbReference type="ARBA" id="ARBA00022985"/>
    </source>
</evidence>
<evidence type="ECO:0000313" key="11">
    <source>
        <dbReference type="Proteomes" id="UP000231098"/>
    </source>
</evidence>
<organism evidence="10 11">
    <name type="scientific">candidate division WWE3 bacterium CG08_land_8_20_14_0_20_41_15</name>
    <dbReference type="NCBI Taxonomy" id="1975086"/>
    <lineage>
        <taxon>Bacteria</taxon>
        <taxon>Katanobacteria</taxon>
    </lineage>
</organism>
<dbReference type="Gene3D" id="3.90.550.10">
    <property type="entry name" value="Spore Coat Polysaccharide Biosynthesis Protein SpsA, Chain A"/>
    <property type="match status" value="1"/>
</dbReference>
<name>A0A2H0X908_UNCKA</name>
<evidence type="ECO:0000256" key="2">
    <source>
        <dbReference type="ARBA" id="ARBA00022676"/>
    </source>
</evidence>
<dbReference type="Pfam" id="PF00535">
    <property type="entry name" value="Glycos_transf_2"/>
    <property type="match status" value="1"/>
</dbReference>
<feature type="domain" description="Glycosyltransferase 2-like" evidence="9">
    <location>
        <begin position="12"/>
        <end position="167"/>
    </location>
</feature>
<evidence type="ECO:0000256" key="6">
    <source>
        <dbReference type="ARBA" id="ARBA00022989"/>
    </source>
</evidence>
<keyword evidence="1" id="KW-1003">Cell membrane</keyword>
<sequence>MEQDQKQKIEISVVVPIYNEEENVIPLYEEIKKSLLDLNRPYEIIFVDDGSKDKTLDLMKSLHPLKILSFRRNFGQTAALSAGFDASEGDIVISMDGDLQNDPADIKNLIEKLNEGFDVVCGWRKNRQDKLSKKFLSRLADKLRRFVLKDKIHDSGCTLRAYRKESLVDLEIYGEMHRFIPAILRQRGFKVTEIVVNHRERRAGKTKYNYKRLLKGMVDVFNVWFWFNYSSRPLHLFGGLGVAMGAIGGAFAVVLAIARIFYGISLQNKIWPLIAIFFILVGLQLFFFGFLADVMIRTYYSKDKKPYIVKEILENENTTY</sequence>
<keyword evidence="4 8" id="KW-0812">Transmembrane</keyword>
<evidence type="ECO:0000256" key="4">
    <source>
        <dbReference type="ARBA" id="ARBA00022692"/>
    </source>
</evidence>
<dbReference type="GO" id="GO:0009103">
    <property type="term" value="P:lipopolysaccharide biosynthetic process"/>
    <property type="evidence" value="ECO:0007669"/>
    <property type="project" value="UniProtKB-KW"/>
</dbReference>
<evidence type="ECO:0000256" key="1">
    <source>
        <dbReference type="ARBA" id="ARBA00022475"/>
    </source>
</evidence>
<protein>
    <submittedName>
        <fullName evidence="10">Glycosyltransferase</fullName>
    </submittedName>
</protein>
<evidence type="ECO:0000256" key="3">
    <source>
        <dbReference type="ARBA" id="ARBA00022679"/>
    </source>
</evidence>
<evidence type="ECO:0000313" key="10">
    <source>
        <dbReference type="EMBL" id="PIS21325.1"/>
    </source>
</evidence>
<comment type="caution">
    <text evidence="10">The sequence shown here is derived from an EMBL/GenBank/DDBJ whole genome shotgun (WGS) entry which is preliminary data.</text>
</comment>
<reference evidence="11" key="1">
    <citation type="submission" date="2017-09" db="EMBL/GenBank/DDBJ databases">
        <title>Depth-based differentiation of microbial function through sediment-hosted aquifers and enrichment of novel symbionts in the deep terrestrial subsurface.</title>
        <authorList>
            <person name="Probst A.J."/>
            <person name="Ladd B."/>
            <person name="Jarett J.K."/>
            <person name="Geller-Mcgrath D.E."/>
            <person name="Sieber C.M.K."/>
            <person name="Emerson J.B."/>
            <person name="Anantharaman K."/>
            <person name="Thomas B.C."/>
            <person name="Malmstrom R."/>
            <person name="Stieglmeier M."/>
            <person name="Klingl A."/>
            <person name="Woyke T."/>
            <person name="Ryan C.M."/>
            <person name="Banfield J.F."/>
        </authorList>
    </citation>
    <scope>NUCLEOTIDE SEQUENCE [LARGE SCALE GENOMIC DNA]</scope>
</reference>
<evidence type="ECO:0000256" key="8">
    <source>
        <dbReference type="SAM" id="Phobius"/>
    </source>
</evidence>
<dbReference type="PANTHER" id="PTHR48090:SF3">
    <property type="entry name" value="UNDECAPRENYL-PHOSPHATE 4-DEOXY-4-FORMAMIDO-L-ARABINOSE TRANSFERASE"/>
    <property type="match status" value="1"/>
</dbReference>
<keyword evidence="6 8" id="KW-1133">Transmembrane helix</keyword>
<evidence type="ECO:0000259" key="9">
    <source>
        <dbReference type="Pfam" id="PF00535"/>
    </source>
</evidence>
<dbReference type="Proteomes" id="UP000231098">
    <property type="component" value="Unassembled WGS sequence"/>
</dbReference>
<feature type="transmembrane region" description="Helical" evidence="8">
    <location>
        <begin position="235"/>
        <end position="258"/>
    </location>
</feature>
<dbReference type="EMBL" id="PEYV01000057">
    <property type="protein sequence ID" value="PIS21325.1"/>
    <property type="molecule type" value="Genomic_DNA"/>
</dbReference>
<dbReference type="GO" id="GO:0016757">
    <property type="term" value="F:glycosyltransferase activity"/>
    <property type="evidence" value="ECO:0007669"/>
    <property type="project" value="UniProtKB-KW"/>
</dbReference>
<keyword evidence="3 10" id="KW-0808">Transferase</keyword>
<dbReference type="CDD" id="cd04187">
    <property type="entry name" value="DPM1_like_bac"/>
    <property type="match status" value="1"/>
</dbReference>
<dbReference type="InterPro" id="IPR050256">
    <property type="entry name" value="Glycosyltransferase_2"/>
</dbReference>
<gene>
    <name evidence="10" type="ORF">COT51_03365</name>
</gene>
<dbReference type="InterPro" id="IPR029044">
    <property type="entry name" value="Nucleotide-diphossugar_trans"/>
</dbReference>
<accession>A0A2H0X908</accession>
<proteinExistence type="predicted"/>
<dbReference type="AlphaFoldDB" id="A0A2H0X908"/>
<keyword evidence="7 8" id="KW-0472">Membrane</keyword>
<dbReference type="GO" id="GO:0005886">
    <property type="term" value="C:plasma membrane"/>
    <property type="evidence" value="ECO:0007669"/>
    <property type="project" value="TreeGrafter"/>
</dbReference>
<evidence type="ECO:0000256" key="7">
    <source>
        <dbReference type="ARBA" id="ARBA00023136"/>
    </source>
</evidence>
<feature type="transmembrane region" description="Helical" evidence="8">
    <location>
        <begin position="270"/>
        <end position="292"/>
    </location>
</feature>
<dbReference type="SUPFAM" id="SSF53448">
    <property type="entry name" value="Nucleotide-diphospho-sugar transferases"/>
    <property type="match status" value="1"/>
</dbReference>
<dbReference type="PANTHER" id="PTHR48090">
    <property type="entry name" value="UNDECAPRENYL-PHOSPHATE 4-DEOXY-4-FORMAMIDO-L-ARABINOSE TRANSFERASE-RELATED"/>
    <property type="match status" value="1"/>
</dbReference>
<keyword evidence="2" id="KW-0328">Glycosyltransferase</keyword>
<keyword evidence="5" id="KW-0448">Lipopolysaccharide biosynthesis</keyword>
<dbReference type="InterPro" id="IPR001173">
    <property type="entry name" value="Glyco_trans_2-like"/>
</dbReference>